<keyword evidence="1" id="KW-0449">Lipoprotein</keyword>
<reference evidence="1 2" key="1">
    <citation type="submission" date="2020-02" db="EMBL/GenBank/DDBJ databases">
        <authorList>
            <person name="Babadi Z.K."/>
            <person name="Risdian C."/>
            <person name="Ebrahimipour G.H."/>
            <person name="Wink J."/>
        </authorList>
    </citation>
    <scope>NUCLEOTIDE SEQUENCE [LARGE SCALE GENOMIC DNA]</scope>
    <source>
        <strain evidence="1 2">ZKHCc1 1396</strain>
    </source>
</reference>
<name>A0ABR9PWK9_9BACT</name>
<gene>
    <name evidence="1" type="ORF">G4177_29100</name>
</gene>
<dbReference type="InterPro" id="IPR011755">
    <property type="entry name" value="CHP02269_MYXXA"/>
</dbReference>
<comment type="caution">
    <text evidence="1">The sequence shown here is derived from an EMBL/GenBank/DDBJ whole genome shotgun (WGS) entry which is preliminary data.</text>
</comment>
<accession>A0ABR9PWK9</accession>
<dbReference type="Pfam" id="PF09533">
    <property type="entry name" value="DUF2380"/>
    <property type="match status" value="1"/>
</dbReference>
<keyword evidence="2" id="KW-1185">Reference proteome</keyword>
<dbReference type="NCBIfam" id="TIGR02269">
    <property type="entry name" value="TIGR02269 family lipoprotein"/>
    <property type="match status" value="1"/>
</dbReference>
<evidence type="ECO:0000313" key="1">
    <source>
        <dbReference type="EMBL" id="MBE4752229.1"/>
    </source>
</evidence>
<organism evidence="1 2">
    <name type="scientific">Corallococcus soli</name>
    <dbReference type="NCBI Taxonomy" id="2710757"/>
    <lineage>
        <taxon>Bacteria</taxon>
        <taxon>Pseudomonadati</taxon>
        <taxon>Myxococcota</taxon>
        <taxon>Myxococcia</taxon>
        <taxon>Myxococcales</taxon>
        <taxon>Cystobacterineae</taxon>
        <taxon>Myxococcaceae</taxon>
        <taxon>Corallococcus</taxon>
    </lineage>
</organism>
<dbReference type="Proteomes" id="UP001516472">
    <property type="component" value="Unassembled WGS sequence"/>
</dbReference>
<dbReference type="EMBL" id="JAAIYO010000011">
    <property type="protein sequence ID" value="MBE4752229.1"/>
    <property type="molecule type" value="Genomic_DNA"/>
</dbReference>
<sequence>MGEEEFVQKVELRRHHGARIRHRDTAAVSLRVLGKWLACGVLGLLLAACASSTPLQQRWDEAEAECGEASEDACVTLLCEGTECGFYRCEDVPGEVVLARGLPPRPPPVAVAPAPGSGPRRNWGGSMNLPGGKKPVVVFPKAEDIRSVVVPQRRLSAGKMEKHHIFPQAPDLARWFKRQGVDIHLYTLPLPVHVHRRIHSGGDRGGDWNQAWREFRDANEHALPAEIYKHAGSLIYRFQLTGDSIQQYY</sequence>
<protein>
    <submittedName>
        <fullName evidence="1">TIGR02269 family lipoprotein</fullName>
    </submittedName>
</protein>
<evidence type="ECO:0000313" key="2">
    <source>
        <dbReference type="Proteomes" id="UP001516472"/>
    </source>
</evidence>
<proteinExistence type="predicted"/>